<reference evidence="2 3" key="1">
    <citation type="journal article" date="2012" name="Science">
        <title>The Paleozoic origin of enzymatic lignin decomposition reconstructed from 31 fungal genomes.</title>
        <authorList>
            <person name="Floudas D."/>
            <person name="Binder M."/>
            <person name="Riley R."/>
            <person name="Barry K."/>
            <person name="Blanchette R.A."/>
            <person name="Henrissat B."/>
            <person name="Martinez A.T."/>
            <person name="Otillar R."/>
            <person name="Spatafora J.W."/>
            <person name="Yadav J.S."/>
            <person name="Aerts A."/>
            <person name="Benoit I."/>
            <person name="Boyd A."/>
            <person name="Carlson A."/>
            <person name="Copeland A."/>
            <person name="Coutinho P.M."/>
            <person name="de Vries R.P."/>
            <person name="Ferreira P."/>
            <person name="Findley K."/>
            <person name="Foster B."/>
            <person name="Gaskell J."/>
            <person name="Glotzer D."/>
            <person name="Gorecki P."/>
            <person name="Heitman J."/>
            <person name="Hesse C."/>
            <person name="Hori C."/>
            <person name="Igarashi K."/>
            <person name="Jurgens J.A."/>
            <person name="Kallen N."/>
            <person name="Kersten P."/>
            <person name="Kohler A."/>
            <person name="Kuees U."/>
            <person name="Kumar T.K.A."/>
            <person name="Kuo A."/>
            <person name="LaButti K."/>
            <person name="Larrondo L.F."/>
            <person name="Lindquist E."/>
            <person name="Ling A."/>
            <person name="Lombard V."/>
            <person name="Lucas S."/>
            <person name="Lundell T."/>
            <person name="Martin R."/>
            <person name="McLaughlin D.J."/>
            <person name="Morgenstern I."/>
            <person name="Morin E."/>
            <person name="Murat C."/>
            <person name="Nagy L.G."/>
            <person name="Nolan M."/>
            <person name="Ohm R.A."/>
            <person name="Patyshakuliyeva A."/>
            <person name="Rokas A."/>
            <person name="Ruiz-Duenas F.J."/>
            <person name="Sabat G."/>
            <person name="Salamov A."/>
            <person name="Samejima M."/>
            <person name="Schmutz J."/>
            <person name="Slot J.C."/>
            <person name="St John F."/>
            <person name="Stenlid J."/>
            <person name="Sun H."/>
            <person name="Sun S."/>
            <person name="Syed K."/>
            <person name="Tsang A."/>
            <person name="Wiebenga A."/>
            <person name="Young D."/>
            <person name="Pisabarro A."/>
            <person name="Eastwood D.C."/>
            <person name="Martin F."/>
            <person name="Cullen D."/>
            <person name="Grigoriev I.V."/>
            <person name="Hibbett D.S."/>
        </authorList>
    </citation>
    <scope>NUCLEOTIDE SEQUENCE</scope>
    <source>
        <strain evidence="3">FP-58527</strain>
    </source>
</reference>
<dbReference type="AlphaFoldDB" id="S8E2Z3"/>
<feature type="compositionally biased region" description="Low complexity" evidence="1">
    <location>
        <begin position="572"/>
        <end position="590"/>
    </location>
</feature>
<evidence type="ECO:0000256" key="1">
    <source>
        <dbReference type="SAM" id="MobiDB-lite"/>
    </source>
</evidence>
<evidence type="ECO:0000313" key="2">
    <source>
        <dbReference type="EMBL" id="EPS99531.1"/>
    </source>
</evidence>
<evidence type="ECO:0000313" key="3">
    <source>
        <dbReference type="Proteomes" id="UP000015241"/>
    </source>
</evidence>
<dbReference type="InParanoid" id="S8E2Z3"/>
<name>S8E2Z3_FOMSC</name>
<feature type="region of interest" description="Disordered" evidence="1">
    <location>
        <begin position="561"/>
        <end position="590"/>
    </location>
</feature>
<dbReference type="EMBL" id="KE504156">
    <property type="protein sequence ID" value="EPS99531.1"/>
    <property type="molecule type" value="Genomic_DNA"/>
</dbReference>
<keyword evidence="3" id="KW-1185">Reference proteome</keyword>
<protein>
    <submittedName>
        <fullName evidence="2">Uncharacterized protein</fullName>
    </submittedName>
</protein>
<organism evidence="2 3">
    <name type="scientific">Fomitopsis schrenkii</name>
    <name type="common">Brown rot fungus</name>
    <dbReference type="NCBI Taxonomy" id="2126942"/>
    <lineage>
        <taxon>Eukaryota</taxon>
        <taxon>Fungi</taxon>
        <taxon>Dikarya</taxon>
        <taxon>Basidiomycota</taxon>
        <taxon>Agaricomycotina</taxon>
        <taxon>Agaricomycetes</taxon>
        <taxon>Polyporales</taxon>
        <taxon>Fomitopsis</taxon>
    </lineage>
</organism>
<feature type="region of interest" description="Disordered" evidence="1">
    <location>
        <begin position="1"/>
        <end position="28"/>
    </location>
</feature>
<sequence length="907" mass="98443">MEAGYMRAAARRRRAGGGQGDSRDACRRDRVTLGAGEVTGIRYRGGTEDMTRHGAYAMGEPPTEGFPAGVASSPEDPRCVRLRGHAAASPHALRPSSTRACPLEIVQRSLPSLVNVLDLLLSSSRSLAEADRRARSPTAPFLARRPSSSPAPLQYSDPAMSPPPVLAGTLPPRCPTNCLDWHIALPLRTHTHLSLSRISFFCWDSLIISRGAASLIPSRSSPAISGALLPCANLALTRNPQIAPYCERGPFVPIRFAVPQIAAIHTGLSSLRASVRRGVGLLSAVECRLRALSAPTEGHPRGSRTAHRFHRRGPAFLERATSLGPAARRSTAAGRTPGTREWRGVSRARVPRRDPLHMHGPGPSRRAARSIMRSPERECERAAHLVNWPSPRICTDVSEYIHVRPHVYSLLCIATTNNGVHTLSLPPISSLKPPTPASDAPPQVARAANDLLPRTVLRGLAPPLPAPPPPRRACELVGTVLGRGGDLYAAGALYAGWYLRCGSRERMDLHERLRQVATDGKLHACILSLSRSCGGRTHNGGTSVPPPRHLLRGARTTITGRSAWSRPHGSARSVWTRTTSRPPSPGRRVSACGLPPVAAAVCATRSGEGTEERDAQGGRQSGSNVCARPTRRDDWRGTYVRRCVTLDAVWSRPVRLVRVVYRPRYYVPVVGEPPRKRSLMQAKYMLFLFVCQWYYSISVGLKLRLERNGPEMNAWDGFFHSVGSLYQTRRGIHGEPLQCLLVSAVSIFVPGGYRAPTLVRPAILIANPTSATSHSLCIASEQGMFVANLDGPFPPRGARLQPLAGGRLHICAEIQVLGLHLAPVCERLWLIRIDVEGFGIFHPGLALRHYRWTREGGSVGPTSLCAVNLWVLLATGPRLLAGRYSASGRLCRGCVGRGCKKWADGPH</sequence>
<dbReference type="Proteomes" id="UP000015241">
    <property type="component" value="Unassembled WGS sequence"/>
</dbReference>
<proteinExistence type="predicted"/>
<dbReference type="HOGENOM" id="CLU_320046_0_0_1"/>
<feature type="region of interest" description="Disordered" evidence="1">
    <location>
        <begin position="129"/>
        <end position="162"/>
    </location>
</feature>
<accession>S8E2Z3</accession>
<feature type="region of interest" description="Disordered" evidence="1">
    <location>
        <begin position="324"/>
        <end position="344"/>
    </location>
</feature>
<feature type="region of interest" description="Disordered" evidence="1">
    <location>
        <begin position="608"/>
        <end position="628"/>
    </location>
</feature>
<gene>
    <name evidence="2" type="ORF">FOMPIDRAFT_1017044</name>
</gene>